<evidence type="ECO:0000313" key="1">
    <source>
        <dbReference type="EMBL" id="PWN50055.1"/>
    </source>
</evidence>
<accession>A0ACD0NWE9</accession>
<evidence type="ECO:0000313" key="2">
    <source>
        <dbReference type="Proteomes" id="UP000245626"/>
    </source>
</evidence>
<keyword evidence="2" id="KW-1185">Reference proteome</keyword>
<organism evidence="1 2">
    <name type="scientific">Violaceomyces palustris</name>
    <dbReference type="NCBI Taxonomy" id="1673888"/>
    <lineage>
        <taxon>Eukaryota</taxon>
        <taxon>Fungi</taxon>
        <taxon>Dikarya</taxon>
        <taxon>Basidiomycota</taxon>
        <taxon>Ustilaginomycotina</taxon>
        <taxon>Ustilaginomycetes</taxon>
        <taxon>Violaceomycetales</taxon>
        <taxon>Violaceomycetaceae</taxon>
        <taxon>Violaceomyces</taxon>
    </lineage>
</organism>
<dbReference type="Proteomes" id="UP000245626">
    <property type="component" value="Unassembled WGS sequence"/>
</dbReference>
<proteinExistence type="predicted"/>
<dbReference type="EMBL" id="KZ819975">
    <property type="protein sequence ID" value="PWN50055.1"/>
    <property type="molecule type" value="Genomic_DNA"/>
</dbReference>
<reference evidence="1 2" key="1">
    <citation type="journal article" date="2018" name="Mol. Biol. Evol.">
        <title>Broad Genomic Sampling Reveals a Smut Pathogenic Ancestry of the Fungal Clade Ustilaginomycotina.</title>
        <authorList>
            <person name="Kijpornyongpan T."/>
            <person name="Mondo S.J."/>
            <person name="Barry K."/>
            <person name="Sandor L."/>
            <person name="Lee J."/>
            <person name="Lipzen A."/>
            <person name="Pangilinan J."/>
            <person name="LaButti K."/>
            <person name="Hainaut M."/>
            <person name="Henrissat B."/>
            <person name="Grigoriev I.V."/>
            <person name="Spatafora J.W."/>
            <person name="Aime M.C."/>
        </authorList>
    </citation>
    <scope>NUCLEOTIDE SEQUENCE [LARGE SCALE GENOMIC DNA]</scope>
    <source>
        <strain evidence="1 2">SA 807</strain>
    </source>
</reference>
<sequence length="63" mass="6544">MSIHRSIPPAYLSPSKRAPAIFAVSTLGKSSASSTARDDSQNNLALLGIPELPYGSSCFHGLG</sequence>
<gene>
    <name evidence="1" type="ORF">IE53DRAFT_387683</name>
</gene>
<protein>
    <submittedName>
        <fullName evidence="1">Uncharacterized protein</fullName>
    </submittedName>
</protein>
<name>A0ACD0NWE9_9BASI</name>